<dbReference type="GO" id="GO:0005737">
    <property type="term" value="C:cytoplasm"/>
    <property type="evidence" value="ECO:0007669"/>
    <property type="project" value="TreeGrafter"/>
</dbReference>
<proteinExistence type="predicted"/>
<accession>A0A9D1LRY6</accession>
<keyword evidence="1" id="KW-0235">DNA replication</keyword>
<organism evidence="4 5">
    <name type="scientific">Candidatus Fimadaptatus faecigallinarum</name>
    <dbReference type="NCBI Taxonomy" id="2840814"/>
    <lineage>
        <taxon>Bacteria</taxon>
        <taxon>Bacillati</taxon>
        <taxon>Bacillota</taxon>
        <taxon>Clostridia</taxon>
        <taxon>Eubacteriales</taxon>
        <taxon>Candidatus Fimadaptatus</taxon>
    </lineage>
</organism>
<dbReference type="Pfam" id="PF01556">
    <property type="entry name" value="DnaJ_C"/>
    <property type="match status" value="1"/>
</dbReference>
<dbReference type="AlphaFoldDB" id="A0A9D1LRY6"/>
<dbReference type="GO" id="GO:0042026">
    <property type="term" value="P:protein refolding"/>
    <property type="evidence" value="ECO:0007669"/>
    <property type="project" value="TreeGrafter"/>
</dbReference>
<dbReference type="InterPro" id="IPR001623">
    <property type="entry name" value="DnaJ_domain"/>
</dbReference>
<dbReference type="Gene3D" id="1.10.287.110">
    <property type="entry name" value="DnaJ domain"/>
    <property type="match status" value="1"/>
</dbReference>
<dbReference type="InterPro" id="IPR036869">
    <property type="entry name" value="J_dom_sf"/>
</dbReference>
<dbReference type="GO" id="GO:0006260">
    <property type="term" value="P:DNA replication"/>
    <property type="evidence" value="ECO:0007669"/>
    <property type="project" value="UniProtKB-KW"/>
</dbReference>
<dbReference type="Gene3D" id="2.60.260.20">
    <property type="entry name" value="Urease metallochaperone UreE, N-terminal domain"/>
    <property type="match status" value="2"/>
</dbReference>
<protein>
    <submittedName>
        <fullName evidence="4">J domain-containing protein</fullName>
    </submittedName>
</protein>
<dbReference type="InterPro" id="IPR002939">
    <property type="entry name" value="DnaJ_C"/>
</dbReference>
<dbReference type="EMBL" id="DVNK01000041">
    <property type="protein sequence ID" value="HIU46949.1"/>
    <property type="molecule type" value="Genomic_DNA"/>
</dbReference>
<dbReference type="InterPro" id="IPR008971">
    <property type="entry name" value="HSP40/DnaJ_pept-bd"/>
</dbReference>
<dbReference type="PANTHER" id="PTHR43096:SF52">
    <property type="entry name" value="DNAJ HOMOLOG 1, MITOCHONDRIAL-RELATED"/>
    <property type="match status" value="1"/>
</dbReference>
<feature type="domain" description="J" evidence="3">
    <location>
        <begin position="7"/>
        <end position="72"/>
    </location>
</feature>
<reference evidence="4" key="1">
    <citation type="submission" date="2020-10" db="EMBL/GenBank/DDBJ databases">
        <authorList>
            <person name="Gilroy R."/>
        </authorList>
    </citation>
    <scope>NUCLEOTIDE SEQUENCE</scope>
    <source>
        <strain evidence="4">ChiSxjej2B14-8506</strain>
    </source>
</reference>
<dbReference type="Pfam" id="PF00226">
    <property type="entry name" value="DnaJ"/>
    <property type="match status" value="1"/>
</dbReference>
<comment type="caution">
    <text evidence="4">The sequence shown here is derived from an EMBL/GenBank/DDBJ whole genome shotgun (WGS) entry which is preliminary data.</text>
</comment>
<name>A0A9D1LRY6_9FIRM</name>
<gene>
    <name evidence="4" type="ORF">IAC59_06790</name>
</gene>
<dbReference type="SUPFAM" id="SSF46565">
    <property type="entry name" value="Chaperone J-domain"/>
    <property type="match status" value="1"/>
</dbReference>
<dbReference type="CDD" id="cd10747">
    <property type="entry name" value="DnaJ_C"/>
    <property type="match status" value="1"/>
</dbReference>
<dbReference type="SMART" id="SM00271">
    <property type="entry name" value="DnaJ"/>
    <property type="match status" value="1"/>
</dbReference>
<evidence type="ECO:0000313" key="4">
    <source>
        <dbReference type="EMBL" id="HIU46949.1"/>
    </source>
</evidence>
<dbReference type="PRINTS" id="PR00625">
    <property type="entry name" value="JDOMAIN"/>
</dbReference>
<evidence type="ECO:0000259" key="3">
    <source>
        <dbReference type="PROSITE" id="PS50076"/>
    </source>
</evidence>
<dbReference type="PROSITE" id="PS50076">
    <property type="entry name" value="DNAJ_2"/>
    <property type="match status" value="1"/>
</dbReference>
<sequence length="301" mass="33116">MLVETKDYYAVLGVDKSATSDEIKKAYRKLAKKYHPDVAGNTKANVDKFKEISEAYEVLGSEENRRKYDKLMDDIKNGRNPYAAGGAHGGGQWQTYTSGDAGFGDWDDILSQFFGMGADSYSSGFARSRGVKHRMSLDVENIITVSLQDAYAGGKKTIRLDDGKTVDFTLPAGVLPGDRLKLPGLGRVGSDGRKGNRILQVEIASDDKLDLNGLDVTMKLDIAPWTAALGGNVDVKPFDSRITVKVPEGSRGGQRLKIPHQGYRDRQGRRGDLYLQLTIQNPAYMTGEMRELYRKLAAAAR</sequence>
<dbReference type="GO" id="GO:0051082">
    <property type="term" value="F:unfolded protein binding"/>
    <property type="evidence" value="ECO:0007669"/>
    <property type="project" value="InterPro"/>
</dbReference>
<dbReference type="SUPFAM" id="SSF49493">
    <property type="entry name" value="HSP40/DnaJ peptide-binding domain"/>
    <property type="match status" value="2"/>
</dbReference>
<reference evidence="4" key="2">
    <citation type="journal article" date="2021" name="PeerJ">
        <title>Extensive microbial diversity within the chicken gut microbiome revealed by metagenomics and culture.</title>
        <authorList>
            <person name="Gilroy R."/>
            <person name="Ravi A."/>
            <person name="Getino M."/>
            <person name="Pursley I."/>
            <person name="Horton D.L."/>
            <person name="Alikhan N.F."/>
            <person name="Baker D."/>
            <person name="Gharbi K."/>
            <person name="Hall N."/>
            <person name="Watson M."/>
            <person name="Adriaenssens E.M."/>
            <person name="Foster-Nyarko E."/>
            <person name="Jarju S."/>
            <person name="Secka A."/>
            <person name="Antonio M."/>
            <person name="Oren A."/>
            <person name="Chaudhuri R.R."/>
            <person name="La Ragione R."/>
            <person name="Hildebrand F."/>
            <person name="Pallen M.J."/>
        </authorList>
    </citation>
    <scope>NUCLEOTIDE SEQUENCE</scope>
    <source>
        <strain evidence="4">ChiSxjej2B14-8506</strain>
    </source>
</reference>
<dbReference type="CDD" id="cd06257">
    <property type="entry name" value="DnaJ"/>
    <property type="match status" value="1"/>
</dbReference>
<dbReference type="PANTHER" id="PTHR43096">
    <property type="entry name" value="DNAJ HOMOLOG 1, MITOCHONDRIAL-RELATED"/>
    <property type="match status" value="1"/>
</dbReference>
<dbReference type="Proteomes" id="UP000824123">
    <property type="component" value="Unassembled WGS sequence"/>
</dbReference>
<evidence type="ECO:0000313" key="5">
    <source>
        <dbReference type="Proteomes" id="UP000824123"/>
    </source>
</evidence>
<evidence type="ECO:0000256" key="1">
    <source>
        <dbReference type="ARBA" id="ARBA00022705"/>
    </source>
</evidence>
<evidence type="ECO:0000256" key="2">
    <source>
        <dbReference type="ARBA" id="ARBA00023186"/>
    </source>
</evidence>
<keyword evidence="2" id="KW-0143">Chaperone</keyword>